<feature type="domain" description="MADS-box" evidence="8">
    <location>
        <begin position="1"/>
        <end position="48"/>
    </location>
</feature>
<evidence type="ECO:0000256" key="5">
    <source>
        <dbReference type="ARBA" id="ARBA00023242"/>
    </source>
</evidence>
<keyword evidence="5" id="KW-0539">Nucleus</keyword>
<evidence type="ECO:0000256" key="2">
    <source>
        <dbReference type="ARBA" id="ARBA00023015"/>
    </source>
</evidence>
<dbReference type="EMBL" id="JAUJYN010000010">
    <property type="protein sequence ID" value="KAK1262591.1"/>
    <property type="molecule type" value="Genomic_DNA"/>
</dbReference>
<proteinExistence type="predicted"/>
<protein>
    <submittedName>
        <fullName evidence="9">Agamous-like MADS-box protein AGL80</fullName>
    </submittedName>
</protein>
<dbReference type="GO" id="GO:0005634">
    <property type="term" value="C:nucleus"/>
    <property type="evidence" value="ECO:0007669"/>
    <property type="project" value="UniProtKB-SubCell"/>
</dbReference>
<comment type="subcellular location">
    <subcellularLocation>
        <location evidence="1">Nucleus</location>
    </subcellularLocation>
</comment>
<dbReference type="Pfam" id="PF00319">
    <property type="entry name" value="SRF-TF"/>
    <property type="match status" value="1"/>
</dbReference>
<dbReference type="PRINTS" id="PR00404">
    <property type="entry name" value="MADSDOMAIN"/>
</dbReference>
<dbReference type="Gene3D" id="3.40.1810.10">
    <property type="entry name" value="Transcription factor, MADS-box"/>
    <property type="match status" value="1"/>
</dbReference>
<dbReference type="AlphaFoldDB" id="A0AAV9AE14"/>
<dbReference type="PANTHER" id="PTHR48019">
    <property type="entry name" value="SERUM RESPONSE FACTOR HOMOLOG"/>
    <property type="match status" value="1"/>
</dbReference>
<keyword evidence="3" id="KW-0238">DNA-binding</keyword>
<sequence>MRRKLKLQFIENRTARKQTYRKRKKGLSKKVGEMSTLCDVQVCTLINSPDEPDNPAIWPSPSEAQALVERFEALPHHKKNIMDQTAFLAAETKKQKRNLLKQNKENREIELKVLLGKILNGEVLGEICVDDLRDLYEILKARDEMLEERHKLFGGSTSGTKDANGFIKEDKTTSVAVEASNEAKQPQNLPDLNEFPPEE</sequence>
<evidence type="ECO:0000256" key="3">
    <source>
        <dbReference type="ARBA" id="ARBA00023125"/>
    </source>
</evidence>
<evidence type="ECO:0000256" key="4">
    <source>
        <dbReference type="ARBA" id="ARBA00023163"/>
    </source>
</evidence>
<reference evidence="9" key="2">
    <citation type="submission" date="2023-06" db="EMBL/GenBank/DDBJ databases">
        <authorList>
            <person name="Ma L."/>
            <person name="Liu K.-W."/>
            <person name="Li Z."/>
            <person name="Hsiao Y.-Y."/>
            <person name="Qi Y."/>
            <person name="Fu T."/>
            <person name="Tang G."/>
            <person name="Zhang D."/>
            <person name="Sun W.-H."/>
            <person name="Liu D.-K."/>
            <person name="Li Y."/>
            <person name="Chen G.-Z."/>
            <person name="Liu X.-D."/>
            <person name="Liao X.-Y."/>
            <person name="Jiang Y.-T."/>
            <person name="Yu X."/>
            <person name="Hao Y."/>
            <person name="Huang J."/>
            <person name="Zhao X.-W."/>
            <person name="Ke S."/>
            <person name="Chen Y.-Y."/>
            <person name="Wu W.-L."/>
            <person name="Hsu J.-L."/>
            <person name="Lin Y.-F."/>
            <person name="Huang M.-D."/>
            <person name="Li C.-Y."/>
            <person name="Huang L."/>
            <person name="Wang Z.-W."/>
            <person name="Zhao X."/>
            <person name="Zhong W.-Y."/>
            <person name="Peng D.-H."/>
            <person name="Ahmad S."/>
            <person name="Lan S."/>
            <person name="Zhang J.-S."/>
            <person name="Tsai W.-C."/>
            <person name="Van De Peer Y."/>
            <person name="Liu Z.-J."/>
        </authorList>
    </citation>
    <scope>NUCLEOTIDE SEQUENCE</scope>
    <source>
        <strain evidence="9">SCP</strain>
        <tissue evidence="9">Leaves</tissue>
    </source>
</reference>
<evidence type="ECO:0000313" key="10">
    <source>
        <dbReference type="Proteomes" id="UP001179952"/>
    </source>
</evidence>
<dbReference type="GO" id="GO:0000987">
    <property type="term" value="F:cis-regulatory region sequence-specific DNA binding"/>
    <property type="evidence" value="ECO:0007669"/>
    <property type="project" value="InterPro"/>
</dbReference>
<organism evidence="9 10">
    <name type="scientific">Acorus gramineus</name>
    <name type="common">Dwarf sweet flag</name>
    <dbReference type="NCBI Taxonomy" id="55184"/>
    <lineage>
        <taxon>Eukaryota</taxon>
        <taxon>Viridiplantae</taxon>
        <taxon>Streptophyta</taxon>
        <taxon>Embryophyta</taxon>
        <taxon>Tracheophyta</taxon>
        <taxon>Spermatophyta</taxon>
        <taxon>Magnoliopsida</taxon>
        <taxon>Liliopsida</taxon>
        <taxon>Acoraceae</taxon>
        <taxon>Acorus</taxon>
    </lineage>
</organism>
<accession>A0AAV9AE14</accession>
<dbReference type="SUPFAM" id="SSF55455">
    <property type="entry name" value="SRF-like"/>
    <property type="match status" value="1"/>
</dbReference>
<dbReference type="GO" id="GO:0000981">
    <property type="term" value="F:DNA-binding transcription factor activity, RNA polymerase II-specific"/>
    <property type="evidence" value="ECO:0007669"/>
    <property type="project" value="InterPro"/>
</dbReference>
<feature type="region of interest" description="Disordered" evidence="7">
    <location>
        <begin position="157"/>
        <end position="199"/>
    </location>
</feature>
<evidence type="ECO:0000256" key="1">
    <source>
        <dbReference type="ARBA" id="ARBA00004123"/>
    </source>
</evidence>
<dbReference type="CDD" id="cd00266">
    <property type="entry name" value="MADS_SRF_like"/>
    <property type="match status" value="1"/>
</dbReference>
<evidence type="ECO:0000313" key="9">
    <source>
        <dbReference type="EMBL" id="KAK1262591.1"/>
    </source>
</evidence>
<evidence type="ECO:0000256" key="6">
    <source>
        <dbReference type="SAM" id="Coils"/>
    </source>
</evidence>
<feature type="coiled-coil region" evidence="6">
    <location>
        <begin position="90"/>
        <end position="149"/>
    </location>
</feature>
<evidence type="ECO:0000256" key="7">
    <source>
        <dbReference type="SAM" id="MobiDB-lite"/>
    </source>
</evidence>
<keyword evidence="10" id="KW-1185">Reference proteome</keyword>
<dbReference type="PROSITE" id="PS50066">
    <property type="entry name" value="MADS_BOX_2"/>
    <property type="match status" value="1"/>
</dbReference>
<comment type="caution">
    <text evidence="9">The sequence shown here is derived from an EMBL/GenBank/DDBJ whole genome shotgun (WGS) entry which is preliminary data.</text>
</comment>
<dbReference type="InterPro" id="IPR002100">
    <property type="entry name" value="TF_MADSbox"/>
</dbReference>
<evidence type="ECO:0000259" key="8">
    <source>
        <dbReference type="PROSITE" id="PS50066"/>
    </source>
</evidence>
<dbReference type="InterPro" id="IPR036879">
    <property type="entry name" value="TF_MADSbox_sf"/>
</dbReference>
<dbReference type="SMART" id="SM00432">
    <property type="entry name" value="MADS"/>
    <property type="match status" value="1"/>
</dbReference>
<gene>
    <name evidence="9" type="ORF">QJS04_geneDACA001106</name>
</gene>
<dbReference type="InterPro" id="IPR033897">
    <property type="entry name" value="SRF-like_MADS-box"/>
</dbReference>
<keyword evidence="6" id="KW-0175">Coiled coil</keyword>
<name>A0AAV9AE14_ACOGR</name>
<dbReference type="Proteomes" id="UP001179952">
    <property type="component" value="Unassembled WGS sequence"/>
</dbReference>
<dbReference type="GO" id="GO:0046983">
    <property type="term" value="F:protein dimerization activity"/>
    <property type="evidence" value="ECO:0007669"/>
    <property type="project" value="InterPro"/>
</dbReference>
<dbReference type="GO" id="GO:0045944">
    <property type="term" value="P:positive regulation of transcription by RNA polymerase II"/>
    <property type="evidence" value="ECO:0007669"/>
    <property type="project" value="InterPro"/>
</dbReference>
<keyword evidence="4" id="KW-0804">Transcription</keyword>
<keyword evidence="2" id="KW-0805">Transcription regulation</keyword>
<dbReference type="InterPro" id="IPR050142">
    <property type="entry name" value="MADS-box/MEF2_TF"/>
</dbReference>
<reference evidence="9" key="1">
    <citation type="journal article" date="2023" name="Nat. Commun.">
        <title>Diploid and tetraploid genomes of Acorus and the evolution of monocots.</title>
        <authorList>
            <person name="Ma L."/>
            <person name="Liu K.W."/>
            <person name="Li Z."/>
            <person name="Hsiao Y.Y."/>
            <person name="Qi Y."/>
            <person name="Fu T."/>
            <person name="Tang G.D."/>
            <person name="Zhang D."/>
            <person name="Sun W.H."/>
            <person name="Liu D.K."/>
            <person name="Li Y."/>
            <person name="Chen G.Z."/>
            <person name="Liu X.D."/>
            <person name="Liao X.Y."/>
            <person name="Jiang Y.T."/>
            <person name="Yu X."/>
            <person name="Hao Y."/>
            <person name="Huang J."/>
            <person name="Zhao X.W."/>
            <person name="Ke S."/>
            <person name="Chen Y.Y."/>
            <person name="Wu W.L."/>
            <person name="Hsu J.L."/>
            <person name="Lin Y.F."/>
            <person name="Huang M.D."/>
            <person name="Li C.Y."/>
            <person name="Huang L."/>
            <person name="Wang Z.W."/>
            <person name="Zhao X."/>
            <person name="Zhong W.Y."/>
            <person name="Peng D.H."/>
            <person name="Ahmad S."/>
            <person name="Lan S."/>
            <person name="Zhang J.S."/>
            <person name="Tsai W.C."/>
            <person name="Van de Peer Y."/>
            <person name="Liu Z.J."/>
        </authorList>
    </citation>
    <scope>NUCLEOTIDE SEQUENCE</scope>
    <source>
        <strain evidence="9">SCP</strain>
    </source>
</reference>